<accession>A0AA39GFH8</accession>
<dbReference type="GO" id="GO:0016757">
    <property type="term" value="F:glycosyltransferase activity"/>
    <property type="evidence" value="ECO:0007669"/>
    <property type="project" value="UniProtKB-KW"/>
</dbReference>
<dbReference type="InterPro" id="IPR052427">
    <property type="entry name" value="Glycosyltrans_GT2/GT47"/>
</dbReference>
<protein>
    <submittedName>
        <fullName evidence="9">Uncharacterized protein</fullName>
    </submittedName>
</protein>
<keyword evidence="7" id="KW-0325">Glycoprotein</keyword>
<dbReference type="PANTHER" id="PTHR47844:SF1">
    <property type="entry name" value="EXOSTOSIN-LIKE 2"/>
    <property type="match status" value="1"/>
</dbReference>
<evidence type="ECO:0000256" key="8">
    <source>
        <dbReference type="SAM" id="Phobius"/>
    </source>
</evidence>
<sequence length="476" mass="54243">MTFVQSLQRWAPPAALLLSFGLFIPAIWVFFHEENLWFAIFCTFFILRYTRFIGHIVGYFLYRPSEMVPNPRFDRSDVTVIVPTVAPDSEDFRECISTILANQPGQLIVVTVGRESKEECGRVLRSLATESEGTAISVSAITRPSQRGQVAHALREVLTPVTILADDHVFWPSRGFLPSVLAPFEDERVAAVVTKKRVRRSVGPCKFSWSSVVNFVAQNCLERHNWELRSSTALDGGVFVVSSRTAVYRTDFLSDEDLLTRFCNEKFLFGKIAHQEMQPDGDSFLTRELASQRLLIRFQDTEDATVETTLGEWPKFSGQLLRWSRTSFRSNVTMLFRQPSFTLRHTWTAFMVYWTGLVNFAIVWDGLLLFSLVQSLKSADNTLEVAASGWIVVFVLWLITTKVWKILPALLRHPSDCLLVPFQIMFAYVHSFYKLWALLTFWDCGTSNRKPDDTDSAENGQSGIMLDELTTLEIAI</sequence>
<dbReference type="SUPFAM" id="SSF53448">
    <property type="entry name" value="Nucleotide-diphospho-sugar transferases"/>
    <property type="match status" value="1"/>
</dbReference>
<comment type="subcellular location">
    <subcellularLocation>
        <location evidence="1">Membrane</location>
    </subcellularLocation>
</comment>
<dbReference type="Proteomes" id="UP001175261">
    <property type="component" value="Unassembled WGS sequence"/>
</dbReference>
<evidence type="ECO:0000256" key="5">
    <source>
        <dbReference type="ARBA" id="ARBA00022989"/>
    </source>
</evidence>
<comment type="caution">
    <text evidence="9">The sequence shown here is derived from an EMBL/GenBank/DDBJ whole genome shotgun (WGS) entry which is preliminary data.</text>
</comment>
<dbReference type="GO" id="GO:0016020">
    <property type="term" value="C:membrane"/>
    <property type="evidence" value="ECO:0007669"/>
    <property type="project" value="UniProtKB-SubCell"/>
</dbReference>
<evidence type="ECO:0000256" key="6">
    <source>
        <dbReference type="ARBA" id="ARBA00023136"/>
    </source>
</evidence>
<proteinExistence type="predicted"/>
<reference evidence="9" key="1">
    <citation type="submission" date="2022-10" db="EMBL/GenBank/DDBJ databases">
        <title>Determination and structural analysis of whole genome sequence of Sarocladium strictum F4-1.</title>
        <authorList>
            <person name="Hu L."/>
            <person name="Jiang Y."/>
        </authorList>
    </citation>
    <scope>NUCLEOTIDE SEQUENCE</scope>
    <source>
        <strain evidence="9">F4-1</strain>
    </source>
</reference>
<evidence type="ECO:0000256" key="3">
    <source>
        <dbReference type="ARBA" id="ARBA00022679"/>
    </source>
</evidence>
<keyword evidence="6 8" id="KW-0472">Membrane</keyword>
<keyword evidence="2" id="KW-0328">Glycosyltransferase</keyword>
<evidence type="ECO:0000256" key="1">
    <source>
        <dbReference type="ARBA" id="ARBA00004370"/>
    </source>
</evidence>
<gene>
    <name evidence="9" type="ORF">NLU13_6229</name>
</gene>
<feature type="transmembrane region" description="Helical" evidence="8">
    <location>
        <begin position="12"/>
        <end position="31"/>
    </location>
</feature>
<keyword evidence="10" id="KW-1185">Reference proteome</keyword>
<feature type="transmembrane region" description="Helical" evidence="8">
    <location>
        <begin position="385"/>
        <end position="404"/>
    </location>
</feature>
<keyword evidence="5 8" id="KW-1133">Transmembrane helix</keyword>
<evidence type="ECO:0000313" key="9">
    <source>
        <dbReference type="EMBL" id="KAK0386392.1"/>
    </source>
</evidence>
<name>A0AA39GFH8_SARSR</name>
<feature type="transmembrane region" description="Helical" evidence="8">
    <location>
        <begin position="416"/>
        <end position="433"/>
    </location>
</feature>
<organism evidence="9 10">
    <name type="scientific">Sarocladium strictum</name>
    <name type="common">Black bundle disease fungus</name>
    <name type="synonym">Acremonium strictum</name>
    <dbReference type="NCBI Taxonomy" id="5046"/>
    <lineage>
        <taxon>Eukaryota</taxon>
        <taxon>Fungi</taxon>
        <taxon>Dikarya</taxon>
        <taxon>Ascomycota</taxon>
        <taxon>Pezizomycotina</taxon>
        <taxon>Sordariomycetes</taxon>
        <taxon>Hypocreomycetidae</taxon>
        <taxon>Hypocreales</taxon>
        <taxon>Sarocladiaceae</taxon>
        <taxon>Sarocladium</taxon>
    </lineage>
</organism>
<dbReference type="Pfam" id="PF13641">
    <property type="entry name" value="Glyco_tranf_2_3"/>
    <property type="match status" value="1"/>
</dbReference>
<feature type="transmembrane region" description="Helical" evidence="8">
    <location>
        <begin position="37"/>
        <end position="62"/>
    </location>
</feature>
<evidence type="ECO:0000313" key="10">
    <source>
        <dbReference type="Proteomes" id="UP001175261"/>
    </source>
</evidence>
<dbReference type="InterPro" id="IPR029044">
    <property type="entry name" value="Nucleotide-diphossugar_trans"/>
</dbReference>
<keyword evidence="3" id="KW-0808">Transferase</keyword>
<feature type="transmembrane region" description="Helical" evidence="8">
    <location>
        <begin position="347"/>
        <end position="373"/>
    </location>
</feature>
<dbReference type="AlphaFoldDB" id="A0AA39GFH8"/>
<evidence type="ECO:0000256" key="7">
    <source>
        <dbReference type="ARBA" id="ARBA00023180"/>
    </source>
</evidence>
<dbReference type="EMBL" id="JAPDFR010000005">
    <property type="protein sequence ID" value="KAK0386392.1"/>
    <property type="molecule type" value="Genomic_DNA"/>
</dbReference>
<keyword evidence="4 8" id="KW-0812">Transmembrane</keyword>
<evidence type="ECO:0000256" key="2">
    <source>
        <dbReference type="ARBA" id="ARBA00022676"/>
    </source>
</evidence>
<evidence type="ECO:0000256" key="4">
    <source>
        <dbReference type="ARBA" id="ARBA00022692"/>
    </source>
</evidence>
<dbReference type="PANTHER" id="PTHR47844">
    <property type="entry name" value="SYNTHASE CPS1, PUTATIVE (AFU_ORTHOLOGUE AFUA_7G02500)-RELATED"/>
    <property type="match status" value="1"/>
</dbReference>